<evidence type="ECO:0000256" key="3">
    <source>
        <dbReference type="ARBA" id="ARBA00022679"/>
    </source>
</evidence>
<protein>
    <recommendedName>
        <fullName evidence="10">Mannosyl phosphorylinositol ceramide synthase SUR1</fullName>
    </recommendedName>
</protein>
<dbReference type="InterPro" id="IPR051706">
    <property type="entry name" value="Glycosyltransferase_domain"/>
</dbReference>
<proteinExistence type="inferred from homology"/>
<evidence type="ECO:0000256" key="2">
    <source>
        <dbReference type="ARBA" id="ARBA00009003"/>
    </source>
</evidence>
<sequence>MPRRSVWLFVIVNLLFVAFLVNSVWTLLSLLVVDGAEDRISRAELPGPNSDVKARQRVIPKIIHQTYINESIPAHWKVAQQSCLDLHEDYEYKLWTDKASREFIAAEFPWFLETFDGYAFPIQRADAIRYFVLAHYGGVYIDLDDGCQRRLDPLLTYSAWVRRTIPTGISNDVMGSVPHHPFFLKVIDALPRYDRSWLLPYITVMGSTGPLFLSIIWRHYNNEGHDSDDERIRLLFPDEYNKNSWSFFSHHLGNSWHRADVKLILWMAQHWVFLTVLGFILAGVFFFGVWWLYGRFISSPASRVRTRRIWFWRRRGGSGTVKIGDHDVPLLERRNSDLEDRRVE</sequence>
<evidence type="ECO:0000313" key="9">
    <source>
        <dbReference type="Proteomes" id="UP000053259"/>
    </source>
</evidence>
<dbReference type="Proteomes" id="UP000053259">
    <property type="component" value="Unassembled WGS sequence"/>
</dbReference>
<evidence type="ECO:0000256" key="5">
    <source>
        <dbReference type="ARBA" id="ARBA00022989"/>
    </source>
</evidence>
<reference evidence="8 9" key="1">
    <citation type="submission" date="2015-01" db="EMBL/GenBank/DDBJ databases">
        <title>The Genome Sequence of Ochroconis gallopava CBS43764.</title>
        <authorList>
            <consortium name="The Broad Institute Genomics Platform"/>
            <person name="Cuomo C."/>
            <person name="de Hoog S."/>
            <person name="Gorbushina A."/>
            <person name="Stielow B."/>
            <person name="Teixiera M."/>
            <person name="Abouelleil A."/>
            <person name="Chapman S.B."/>
            <person name="Priest M."/>
            <person name="Young S.K."/>
            <person name="Wortman J."/>
            <person name="Nusbaum C."/>
            <person name="Birren B."/>
        </authorList>
    </citation>
    <scope>NUCLEOTIDE SEQUENCE [LARGE SCALE GENOMIC DNA]</scope>
    <source>
        <strain evidence="8 9">CBS 43764</strain>
    </source>
</reference>
<dbReference type="GeneID" id="27308046"/>
<dbReference type="STRING" id="253628.A0A0D1Y260"/>
<feature type="transmembrane region" description="Helical" evidence="7">
    <location>
        <begin position="271"/>
        <end position="293"/>
    </location>
</feature>
<dbReference type="HOGENOM" id="CLU_036369_3_0_1"/>
<evidence type="ECO:0000256" key="1">
    <source>
        <dbReference type="ARBA" id="ARBA00004141"/>
    </source>
</evidence>
<dbReference type="InterPro" id="IPR007577">
    <property type="entry name" value="GlycoTrfase_DXD_sugar-bd_CS"/>
</dbReference>
<keyword evidence="6 7" id="KW-0472">Membrane</keyword>
<evidence type="ECO:0000256" key="4">
    <source>
        <dbReference type="ARBA" id="ARBA00022692"/>
    </source>
</evidence>
<dbReference type="VEuPathDB" id="FungiDB:PV09_00073"/>
<keyword evidence="5 7" id="KW-1133">Transmembrane helix</keyword>
<dbReference type="GO" id="GO:0016020">
    <property type="term" value="C:membrane"/>
    <property type="evidence" value="ECO:0007669"/>
    <property type="project" value="UniProtKB-SubCell"/>
</dbReference>
<dbReference type="SUPFAM" id="SSF53448">
    <property type="entry name" value="Nucleotide-diphospho-sugar transferases"/>
    <property type="match status" value="1"/>
</dbReference>
<name>A0A0D1Y260_9PEZI</name>
<dbReference type="InParanoid" id="A0A0D1Y260"/>
<gene>
    <name evidence="8" type="ORF">PV09_00073</name>
</gene>
<dbReference type="EMBL" id="KN847529">
    <property type="protein sequence ID" value="KIW09136.1"/>
    <property type="molecule type" value="Genomic_DNA"/>
</dbReference>
<dbReference type="RefSeq" id="XP_016219005.1">
    <property type="nucleotide sequence ID" value="XM_016352748.1"/>
</dbReference>
<dbReference type="FunCoup" id="A0A0D1Y260">
    <property type="interactions" value="36"/>
</dbReference>
<comment type="similarity">
    <text evidence="2">Belongs to the glycosyltransferase 32 family.</text>
</comment>
<dbReference type="Pfam" id="PF04488">
    <property type="entry name" value="Gly_transf_sug"/>
    <property type="match status" value="1"/>
</dbReference>
<feature type="transmembrane region" description="Helical" evidence="7">
    <location>
        <begin position="198"/>
        <end position="217"/>
    </location>
</feature>
<accession>A0A0D1Y260</accession>
<dbReference type="PANTHER" id="PTHR32385">
    <property type="entry name" value="MANNOSYL PHOSPHORYLINOSITOL CERAMIDE SYNTHASE"/>
    <property type="match status" value="1"/>
</dbReference>
<dbReference type="FunFam" id="3.90.550.20:FF:000001">
    <property type="entry name" value="MIPC synthase subunit (SurA)"/>
    <property type="match status" value="1"/>
</dbReference>
<dbReference type="OrthoDB" id="3647at2759"/>
<dbReference type="Gene3D" id="3.90.550.20">
    <property type="match status" value="1"/>
</dbReference>
<keyword evidence="4 7" id="KW-0812">Transmembrane</keyword>
<dbReference type="PANTHER" id="PTHR32385:SF20">
    <property type="entry name" value="MANNOSYL PHOSPHORYLINOSITOL CERAMIDE SYNTHASE CSH1-RELATED"/>
    <property type="match status" value="1"/>
</dbReference>
<keyword evidence="3" id="KW-0808">Transferase</keyword>
<dbReference type="InterPro" id="IPR029044">
    <property type="entry name" value="Nucleotide-diphossugar_trans"/>
</dbReference>
<evidence type="ECO:0008006" key="10">
    <source>
        <dbReference type="Google" id="ProtNLM"/>
    </source>
</evidence>
<dbReference type="GO" id="GO:0000030">
    <property type="term" value="F:mannosyltransferase activity"/>
    <property type="evidence" value="ECO:0007669"/>
    <property type="project" value="TreeGrafter"/>
</dbReference>
<comment type="subcellular location">
    <subcellularLocation>
        <location evidence="1">Membrane</location>
        <topology evidence="1">Multi-pass membrane protein</topology>
    </subcellularLocation>
</comment>
<evidence type="ECO:0000256" key="6">
    <source>
        <dbReference type="ARBA" id="ARBA00023136"/>
    </source>
</evidence>
<dbReference type="AlphaFoldDB" id="A0A0D1Y260"/>
<organism evidence="8 9">
    <name type="scientific">Verruconis gallopava</name>
    <dbReference type="NCBI Taxonomy" id="253628"/>
    <lineage>
        <taxon>Eukaryota</taxon>
        <taxon>Fungi</taxon>
        <taxon>Dikarya</taxon>
        <taxon>Ascomycota</taxon>
        <taxon>Pezizomycotina</taxon>
        <taxon>Dothideomycetes</taxon>
        <taxon>Pleosporomycetidae</taxon>
        <taxon>Venturiales</taxon>
        <taxon>Sympoventuriaceae</taxon>
        <taxon>Verruconis</taxon>
    </lineage>
</organism>
<feature type="transmembrane region" description="Helical" evidence="7">
    <location>
        <begin position="6"/>
        <end position="33"/>
    </location>
</feature>
<evidence type="ECO:0000313" key="8">
    <source>
        <dbReference type="EMBL" id="KIW09136.1"/>
    </source>
</evidence>
<keyword evidence="9" id="KW-1185">Reference proteome</keyword>
<dbReference type="GO" id="GO:0051999">
    <property type="term" value="P:mannosyl-inositol phosphorylceramide biosynthetic process"/>
    <property type="evidence" value="ECO:0007669"/>
    <property type="project" value="TreeGrafter"/>
</dbReference>
<evidence type="ECO:0000256" key="7">
    <source>
        <dbReference type="SAM" id="Phobius"/>
    </source>
</evidence>